<dbReference type="EMBL" id="JBHSAP010000004">
    <property type="protein sequence ID" value="MFC4075377.1"/>
    <property type="molecule type" value="Genomic_DNA"/>
</dbReference>
<sequence>MGKIVWLEAWRCNRIEKLRQEALQGFPWSKLSRFLEEMLEPSLDHLSPPKRFTVDEAVYRLAFEAYVSGIEMNRRGEAECPPERPEPERRSWYQRIFGREGDELISRIAQDMELFHCLDDWTCQSVLVFFEEVTVRWFLHGVDYGIRLRKRRLL</sequence>
<reference evidence="2" key="1">
    <citation type="journal article" date="2019" name="Int. J. Syst. Evol. Microbiol.">
        <title>The Global Catalogue of Microorganisms (GCM) 10K type strain sequencing project: providing services to taxonomists for standard genome sequencing and annotation.</title>
        <authorList>
            <consortium name="The Broad Institute Genomics Platform"/>
            <consortium name="The Broad Institute Genome Sequencing Center for Infectious Disease"/>
            <person name="Wu L."/>
            <person name="Ma J."/>
        </authorList>
    </citation>
    <scope>NUCLEOTIDE SEQUENCE [LARGE SCALE GENOMIC DNA]</scope>
    <source>
        <strain evidence="2">IBRC-M 10813</strain>
    </source>
</reference>
<proteinExistence type="predicted"/>
<name>A0ABV8J908_9BACL</name>
<organism evidence="1 2">
    <name type="scientific">Salinithrix halophila</name>
    <dbReference type="NCBI Taxonomy" id="1485204"/>
    <lineage>
        <taxon>Bacteria</taxon>
        <taxon>Bacillati</taxon>
        <taxon>Bacillota</taxon>
        <taxon>Bacilli</taxon>
        <taxon>Bacillales</taxon>
        <taxon>Thermoactinomycetaceae</taxon>
        <taxon>Salinithrix</taxon>
    </lineage>
</organism>
<evidence type="ECO:0008006" key="3">
    <source>
        <dbReference type="Google" id="ProtNLM"/>
    </source>
</evidence>
<dbReference type="RefSeq" id="WP_380701240.1">
    <property type="nucleotide sequence ID" value="NZ_JBHSAP010000004.1"/>
</dbReference>
<keyword evidence="2" id="KW-1185">Reference proteome</keyword>
<evidence type="ECO:0000313" key="1">
    <source>
        <dbReference type="EMBL" id="MFC4075377.1"/>
    </source>
</evidence>
<dbReference type="Proteomes" id="UP001595843">
    <property type="component" value="Unassembled WGS sequence"/>
</dbReference>
<comment type="caution">
    <text evidence="1">The sequence shown here is derived from an EMBL/GenBank/DDBJ whole genome shotgun (WGS) entry which is preliminary data.</text>
</comment>
<gene>
    <name evidence="1" type="ORF">ACFOUO_00975</name>
</gene>
<evidence type="ECO:0000313" key="2">
    <source>
        <dbReference type="Proteomes" id="UP001595843"/>
    </source>
</evidence>
<accession>A0ABV8J908</accession>
<protein>
    <recommendedName>
        <fullName evidence="3">Transposase</fullName>
    </recommendedName>
</protein>